<organism evidence="2">
    <name type="scientific">Tanacetum cinerariifolium</name>
    <name type="common">Dalmatian daisy</name>
    <name type="synonym">Chrysanthemum cinerariifolium</name>
    <dbReference type="NCBI Taxonomy" id="118510"/>
    <lineage>
        <taxon>Eukaryota</taxon>
        <taxon>Viridiplantae</taxon>
        <taxon>Streptophyta</taxon>
        <taxon>Embryophyta</taxon>
        <taxon>Tracheophyta</taxon>
        <taxon>Spermatophyta</taxon>
        <taxon>Magnoliopsida</taxon>
        <taxon>eudicotyledons</taxon>
        <taxon>Gunneridae</taxon>
        <taxon>Pentapetalae</taxon>
        <taxon>asterids</taxon>
        <taxon>campanulids</taxon>
        <taxon>Asterales</taxon>
        <taxon>Asteraceae</taxon>
        <taxon>Asteroideae</taxon>
        <taxon>Anthemideae</taxon>
        <taxon>Anthemidinae</taxon>
        <taxon>Tanacetum</taxon>
    </lineage>
</organism>
<feature type="compositionally biased region" description="Acidic residues" evidence="1">
    <location>
        <begin position="45"/>
        <end position="57"/>
    </location>
</feature>
<comment type="caution">
    <text evidence="2">The sequence shown here is derived from an EMBL/GenBank/DDBJ whole genome shotgun (WGS) entry which is preliminary data.</text>
</comment>
<accession>A0A6L2M2W3</accession>
<dbReference type="EMBL" id="BKCJ010005732">
    <property type="protein sequence ID" value="GEU68343.1"/>
    <property type="molecule type" value="Genomic_DNA"/>
</dbReference>
<evidence type="ECO:0000313" key="2">
    <source>
        <dbReference type="EMBL" id="GEU68343.1"/>
    </source>
</evidence>
<feature type="region of interest" description="Disordered" evidence="1">
    <location>
        <begin position="1"/>
        <end position="57"/>
    </location>
</feature>
<proteinExistence type="predicted"/>
<sequence>MHHCCERTKRTMSVDGEGCDGGSGSGVGGHGGGDKRGEWRLGDGDSGDDVVVDDDGDDGSVVMMMVRLWRW</sequence>
<gene>
    <name evidence="2" type="ORF">Tci_040321</name>
</gene>
<feature type="compositionally biased region" description="Basic and acidic residues" evidence="1">
    <location>
        <begin position="32"/>
        <end position="43"/>
    </location>
</feature>
<name>A0A6L2M2W3_TANCI</name>
<reference evidence="2" key="1">
    <citation type="journal article" date="2019" name="Sci. Rep.">
        <title>Draft genome of Tanacetum cinerariifolium, the natural source of mosquito coil.</title>
        <authorList>
            <person name="Yamashiro T."/>
            <person name="Shiraishi A."/>
            <person name="Satake H."/>
            <person name="Nakayama K."/>
        </authorList>
    </citation>
    <scope>NUCLEOTIDE SEQUENCE</scope>
</reference>
<protein>
    <submittedName>
        <fullName evidence="2">Uncharacterized protein</fullName>
    </submittedName>
</protein>
<evidence type="ECO:0000256" key="1">
    <source>
        <dbReference type="SAM" id="MobiDB-lite"/>
    </source>
</evidence>
<dbReference type="AlphaFoldDB" id="A0A6L2M2W3"/>
<feature type="compositionally biased region" description="Gly residues" evidence="1">
    <location>
        <begin position="19"/>
        <end position="31"/>
    </location>
</feature>